<evidence type="ECO:0000313" key="1">
    <source>
        <dbReference type="EMBL" id="KAJ7390901.1"/>
    </source>
</evidence>
<dbReference type="EMBL" id="MU825409">
    <property type="protein sequence ID" value="KAJ7390901.1"/>
    <property type="molecule type" value="Genomic_DNA"/>
</dbReference>
<proteinExistence type="predicted"/>
<keyword evidence="2" id="KW-1185">Reference proteome</keyword>
<name>A0A9W9ZZV6_9CNID</name>
<protein>
    <submittedName>
        <fullName evidence="1">Uncharacterized protein</fullName>
    </submittedName>
</protein>
<dbReference type="OrthoDB" id="5988618at2759"/>
<comment type="caution">
    <text evidence="1">The sequence shown here is derived from an EMBL/GenBank/DDBJ whole genome shotgun (WGS) entry which is preliminary data.</text>
</comment>
<dbReference type="Proteomes" id="UP001163046">
    <property type="component" value="Unassembled WGS sequence"/>
</dbReference>
<organism evidence="1 2">
    <name type="scientific">Desmophyllum pertusum</name>
    <dbReference type="NCBI Taxonomy" id="174260"/>
    <lineage>
        <taxon>Eukaryota</taxon>
        <taxon>Metazoa</taxon>
        <taxon>Cnidaria</taxon>
        <taxon>Anthozoa</taxon>
        <taxon>Hexacorallia</taxon>
        <taxon>Scleractinia</taxon>
        <taxon>Caryophylliina</taxon>
        <taxon>Caryophylliidae</taxon>
        <taxon>Desmophyllum</taxon>
    </lineage>
</organism>
<reference evidence="1" key="1">
    <citation type="submission" date="2023-01" db="EMBL/GenBank/DDBJ databases">
        <title>Genome assembly of the deep-sea coral Lophelia pertusa.</title>
        <authorList>
            <person name="Herrera S."/>
            <person name="Cordes E."/>
        </authorList>
    </citation>
    <scope>NUCLEOTIDE SEQUENCE</scope>
    <source>
        <strain evidence="1">USNM1676648</strain>
        <tissue evidence="1">Polyp</tissue>
    </source>
</reference>
<gene>
    <name evidence="1" type="ORF">OS493_020921</name>
</gene>
<accession>A0A9W9ZZV6</accession>
<sequence length="137" mass="15277">MYVINFSGNIIPPTRHPRNKNQCPAYGTKCLKCGFANNFASKCRTKETRQSKAGKRLHLVEIEDDTEDEFSIGMITHKIGSLNTKSNCKSIVCDDDDTATQDSKYTPSMSKTVIDDNILTEYGDVFRALDASKTLTT</sequence>
<evidence type="ECO:0000313" key="2">
    <source>
        <dbReference type="Proteomes" id="UP001163046"/>
    </source>
</evidence>
<dbReference type="AlphaFoldDB" id="A0A9W9ZZV6"/>